<name>A0A932I206_UNCTE</name>
<proteinExistence type="predicted"/>
<evidence type="ECO:0000313" key="1">
    <source>
        <dbReference type="EMBL" id="MBI3128643.1"/>
    </source>
</evidence>
<accession>A0A932I206</accession>
<dbReference type="Proteomes" id="UP000782312">
    <property type="component" value="Unassembled WGS sequence"/>
</dbReference>
<protein>
    <submittedName>
        <fullName evidence="1">Uncharacterized protein</fullName>
    </submittedName>
</protein>
<evidence type="ECO:0000313" key="2">
    <source>
        <dbReference type="Proteomes" id="UP000782312"/>
    </source>
</evidence>
<organism evidence="1 2">
    <name type="scientific">Tectimicrobiota bacterium</name>
    <dbReference type="NCBI Taxonomy" id="2528274"/>
    <lineage>
        <taxon>Bacteria</taxon>
        <taxon>Pseudomonadati</taxon>
        <taxon>Nitrospinota/Tectimicrobiota group</taxon>
        <taxon>Candidatus Tectimicrobiota</taxon>
    </lineage>
</organism>
<sequence length="399" mass="44915">MTIFLIVSAIFLILVVVAISNRPRKAKSTKHLSEMPAVSVTVTGSLDRVSDGIDTGRLQKVGSNDWVINPKTTFPLTICGVSQSIAKEIKDILDSNLNRGIHEQIKSLAPIIARSNLRCREIDEYVNEIKPKYLRIIEEQKRASSEWPDASEKDREDLLETFKQKAMESIEIRPRADLGTILEGEPTDATFDDDLIDHFGFEALRLYFRYSDNLAKVRVVPANHRDRDGFEALVQKGLAIRGTEIPLASILDSLKLKEMNEMASELGAPAFKRKAQAIEYLESIKNIQETLGKKIAFRELFQLKPLPGEFSGIRVEEVSRSWKYYEEVAELLAHTYSMAAYASRWKESDASYVSGWEIAGAEYCCPHCQKLAAKTYSRKNFPQVPCHIGCSCSVHPVVS</sequence>
<dbReference type="AlphaFoldDB" id="A0A932I206"/>
<comment type="caution">
    <text evidence="1">The sequence shown here is derived from an EMBL/GenBank/DDBJ whole genome shotgun (WGS) entry which is preliminary data.</text>
</comment>
<dbReference type="EMBL" id="JACPUR010000034">
    <property type="protein sequence ID" value="MBI3128643.1"/>
    <property type="molecule type" value="Genomic_DNA"/>
</dbReference>
<reference evidence="1" key="1">
    <citation type="submission" date="2020-07" db="EMBL/GenBank/DDBJ databases">
        <title>Huge and variable diversity of episymbiotic CPR bacteria and DPANN archaea in groundwater ecosystems.</title>
        <authorList>
            <person name="He C.Y."/>
            <person name="Keren R."/>
            <person name="Whittaker M."/>
            <person name="Farag I.F."/>
            <person name="Doudna J."/>
            <person name="Cate J.H.D."/>
            <person name="Banfield J.F."/>
        </authorList>
    </citation>
    <scope>NUCLEOTIDE SEQUENCE</scope>
    <source>
        <strain evidence="1">NC_groundwater_763_Ag_S-0.2um_68_21</strain>
    </source>
</reference>
<gene>
    <name evidence="1" type="ORF">HYZ11_13650</name>
</gene>